<sequence length="123" mass="14119">MSTETKVCTECGRELFGRSDKKFCSDACRSAFNNKALAGGDKYMRTVNRRLKKNHSILVQLNPDGKTTTHREKLLKAGFDFDYCTNTYTTKDQKEYRFCYDQGYLHLGNDFILLVKREPSPAG</sequence>
<evidence type="ECO:0000313" key="1">
    <source>
        <dbReference type="EMBL" id="MFH6982592.1"/>
    </source>
</evidence>
<evidence type="ECO:0008006" key="3">
    <source>
        <dbReference type="Google" id="ProtNLM"/>
    </source>
</evidence>
<organism evidence="1 2">
    <name type="scientific">Marinoscillum luteum</name>
    <dbReference type="NCBI Taxonomy" id="861051"/>
    <lineage>
        <taxon>Bacteria</taxon>
        <taxon>Pseudomonadati</taxon>
        <taxon>Bacteroidota</taxon>
        <taxon>Cytophagia</taxon>
        <taxon>Cytophagales</taxon>
        <taxon>Reichenbachiellaceae</taxon>
        <taxon>Marinoscillum</taxon>
    </lineage>
</organism>
<proteinExistence type="predicted"/>
<dbReference type="RefSeq" id="WP_395416278.1">
    <property type="nucleotide sequence ID" value="NZ_JBIPKE010000012.1"/>
</dbReference>
<keyword evidence="2" id="KW-1185">Reference proteome</keyword>
<reference evidence="1 2" key="1">
    <citation type="journal article" date="2013" name="Int. J. Syst. Evol. Microbiol.">
        <title>Marinoscillum luteum sp. nov., isolated from marine sediment.</title>
        <authorList>
            <person name="Cha I.T."/>
            <person name="Park S.J."/>
            <person name="Kim S.J."/>
            <person name="Kim J.G."/>
            <person name="Jung M.Y."/>
            <person name="Shin K.S."/>
            <person name="Kwon K.K."/>
            <person name="Yang S.H."/>
            <person name="Seo Y.S."/>
            <person name="Rhee S.K."/>
        </authorList>
    </citation>
    <scope>NUCLEOTIDE SEQUENCE [LARGE SCALE GENOMIC DNA]</scope>
    <source>
        <strain evidence="1 2">KCTC 23939</strain>
    </source>
</reference>
<name>A0ABW7N4T0_9BACT</name>
<dbReference type="EMBL" id="JBIPKE010000012">
    <property type="protein sequence ID" value="MFH6982592.1"/>
    <property type="molecule type" value="Genomic_DNA"/>
</dbReference>
<comment type="caution">
    <text evidence="1">The sequence shown here is derived from an EMBL/GenBank/DDBJ whole genome shotgun (WGS) entry which is preliminary data.</text>
</comment>
<evidence type="ECO:0000313" key="2">
    <source>
        <dbReference type="Proteomes" id="UP001610063"/>
    </source>
</evidence>
<accession>A0ABW7N4T0</accession>
<dbReference type="Proteomes" id="UP001610063">
    <property type="component" value="Unassembled WGS sequence"/>
</dbReference>
<gene>
    <name evidence="1" type="ORF">ACHKAR_04035</name>
</gene>
<protein>
    <recommendedName>
        <fullName evidence="3">DUF2116 family Zn-ribbon domain-containing protein</fullName>
    </recommendedName>
</protein>